<feature type="region of interest" description="Disordered" evidence="1">
    <location>
        <begin position="262"/>
        <end position="369"/>
    </location>
</feature>
<dbReference type="Proteomes" id="UP000077266">
    <property type="component" value="Unassembled WGS sequence"/>
</dbReference>
<name>A0A165Q0Y4_EXIGL</name>
<accession>A0A165Q0Y4</accession>
<dbReference type="OrthoDB" id="3351042at2759"/>
<keyword evidence="3" id="KW-1185">Reference proteome</keyword>
<gene>
    <name evidence="2" type="ORF">EXIGLDRAFT_744408</name>
</gene>
<dbReference type="AlphaFoldDB" id="A0A165Q0Y4"/>
<evidence type="ECO:0000256" key="1">
    <source>
        <dbReference type="SAM" id="MobiDB-lite"/>
    </source>
</evidence>
<evidence type="ECO:0000313" key="3">
    <source>
        <dbReference type="Proteomes" id="UP000077266"/>
    </source>
</evidence>
<feature type="compositionally biased region" description="Basic and acidic residues" evidence="1">
    <location>
        <begin position="303"/>
        <end position="359"/>
    </location>
</feature>
<reference evidence="2 3" key="1">
    <citation type="journal article" date="2016" name="Mol. Biol. Evol.">
        <title>Comparative Genomics of Early-Diverging Mushroom-Forming Fungi Provides Insights into the Origins of Lignocellulose Decay Capabilities.</title>
        <authorList>
            <person name="Nagy L.G."/>
            <person name="Riley R."/>
            <person name="Tritt A."/>
            <person name="Adam C."/>
            <person name="Daum C."/>
            <person name="Floudas D."/>
            <person name="Sun H."/>
            <person name="Yadav J.S."/>
            <person name="Pangilinan J."/>
            <person name="Larsson K.H."/>
            <person name="Matsuura K."/>
            <person name="Barry K."/>
            <person name="Labutti K."/>
            <person name="Kuo R."/>
            <person name="Ohm R.A."/>
            <person name="Bhattacharya S.S."/>
            <person name="Shirouzu T."/>
            <person name="Yoshinaga Y."/>
            <person name="Martin F.M."/>
            <person name="Grigoriev I.V."/>
            <person name="Hibbett D.S."/>
        </authorList>
    </citation>
    <scope>NUCLEOTIDE SEQUENCE [LARGE SCALE GENOMIC DNA]</scope>
    <source>
        <strain evidence="2 3">HHB12029</strain>
    </source>
</reference>
<dbReference type="STRING" id="1314781.A0A165Q0Y4"/>
<sequence>MTKKDVSALAPINADGASTAEEEKSSSWLARQAATSLTGRVVMSAYESLKTAGTVVCLSPWGDSSPLIIPSVRFRDLLIESVMAATGGTSTIAAPALDPLSDALSSSLGDTVVAQLVSDAATNVITDAADDKFIEGPIEDRMPDYGKQHVSEGAEGVKTVLVSLKYKHMTTDAALGFYRSSLHQDSSPDSLFSNVKDYLATEKGWFSPYLFASGRRPVIPRTITPDVVFCHGPFLSGDYKIGQILLSESTVVASFSADWSGVPPTAAAREGDGKGGGAGKLLGGLRKKWGKDGEEVEESGTTDEDKGDKKAAKAAEKEAKKAEKEEKAARKAEEKEAKAQAKADEKAKKAEKTADKAAAEDAASSSNETTAVPRHIAVFLVGIKPHRGSTMWSSSQRPGESVVRYQLLSTLPALVLPAKLGAPLIAWDAQPLAELRKLGENNYTSHADSLCEFLDMCVDWTRVGGGRLQGKGVGEKEKKDAVRSEVRLLVGNAMRAGQGVDGKNGVDAARAGVVFWRVP</sequence>
<evidence type="ECO:0000313" key="2">
    <source>
        <dbReference type="EMBL" id="KZW02933.1"/>
    </source>
</evidence>
<dbReference type="EMBL" id="KV425886">
    <property type="protein sequence ID" value="KZW02933.1"/>
    <property type="molecule type" value="Genomic_DNA"/>
</dbReference>
<protein>
    <submittedName>
        <fullName evidence="2">Uncharacterized protein</fullName>
    </submittedName>
</protein>
<organism evidence="2 3">
    <name type="scientific">Exidia glandulosa HHB12029</name>
    <dbReference type="NCBI Taxonomy" id="1314781"/>
    <lineage>
        <taxon>Eukaryota</taxon>
        <taxon>Fungi</taxon>
        <taxon>Dikarya</taxon>
        <taxon>Basidiomycota</taxon>
        <taxon>Agaricomycotina</taxon>
        <taxon>Agaricomycetes</taxon>
        <taxon>Auriculariales</taxon>
        <taxon>Exidiaceae</taxon>
        <taxon>Exidia</taxon>
    </lineage>
</organism>
<dbReference type="InParanoid" id="A0A165Q0Y4"/>
<proteinExistence type="predicted"/>